<dbReference type="RefSeq" id="WP_015807479.1">
    <property type="nucleotide sequence ID" value="NC_013061.1"/>
</dbReference>
<accession>C6XUL5</accession>
<dbReference type="STRING" id="485917.Phep_1653"/>
<dbReference type="EMBL" id="CP001681">
    <property type="protein sequence ID" value="ACU03865.1"/>
    <property type="molecule type" value="Genomic_DNA"/>
</dbReference>
<protein>
    <submittedName>
        <fullName evidence="1">Uncharacterized protein</fullName>
    </submittedName>
</protein>
<dbReference type="GO" id="GO:0005737">
    <property type="term" value="C:cytoplasm"/>
    <property type="evidence" value="ECO:0007669"/>
    <property type="project" value="InterPro"/>
</dbReference>
<dbReference type="OrthoDB" id="772397at2"/>
<organism evidence="1 2">
    <name type="scientific">Pedobacter heparinus (strain ATCC 13125 / DSM 2366 / CIP 104194 / JCM 7457 / NBRC 12017 / NCIMB 9290 / NRRL B-14731 / HIM 762-3)</name>
    <dbReference type="NCBI Taxonomy" id="485917"/>
    <lineage>
        <taxon>Bacteria</taxon>
        <taxon>Pseudomonadati</taxon>
        <taxon>Bacteroidota</taxon>
        <taxon>Sphingobacteriia</taxon>
        <taxon>Sphingobacteriales</taxon>
        <taxon>Sphingobacteriaceae</taxon>
        <taxon>Pedobacter</taxon>
    </lineage>
</organism>
<dbReference type="HOGENOM" id="CLU_1676188_0_0_10"/>
<evidence type="ECO:0000313" key="2">
    <source>
        <dbReference type="Proteomes" id="UP000000852"/>
    </source>
</evidence>
<gene>
    <name evidence="1" type="ordered locus">Phep_1653</name>
</gene>
<dbReference type="GO" id="GO:0008290">
    <property type="term" value="C:F-actin capping protein complex"/>
    <property type="evidence" value="ECO:0007669"/>
    <property type="project" value="InterPro"/>
</dbReference>
<reference evidence="1 2" key="1">
    <citation type="journal article" date="2009" name="Stand. Genomic Sci.">
        <title>Complete genome sequence of Pedobacter heparinus type strain (HIM 762-3).</title>
        <authorList>
            <person name="Han C."/>
            <person name="Spring S."/>
            <person name="Lapidus A."/>
            <person name="Del Rio T.G."/>
            <person name="Tice H."/>
            <person name="Copeland A."/>
            <person name="Cheng J.F."/>
            <person name="Lucas S."/>
            <person name="Chen F."/>
            <person name="Nolan M."/>
            <person name="Bruce D."/>
            <person name="Goodwin L."/>
            <person name="Pitluck S."/>
            <person name="Ivanova N."/>
            <person name="Mavromatis K."/>
            <person name="Mikhailova N."/>
            <person name="Pati A."/>
            <person name="Chen A."/>
            <person name="Palaniappan K."/>
            <person name="Land M."/>
            <person name="Hauser L."/>
            <person name="Chang Y.J."/>
            <person name="Jeffries C.C."/>
            <person name="Saunders E."/>
            <person name="Chertkov O."/>
            <person name="Brettin T."/>
            <person name="Goker M."/>
            <person name="Rohde M."/>
            <person name="Bristow J."/>
            <person name="Eisen J.A."/>
            <person name="Markowitz V."/>
            <person name="Hugenholtz P."/>
            <person name="Kyrpides N.C."/>
            <person name="Klenk H.P."/>
            <person name="Detter J.C."/>
        </authorList>
    </citation>
    <scope>NUCLEOTIDE SEQUENCE [LARGE SCALE GENOMIC DNA]</scope>
    <source>
        <strain evidence="2">ATCC 13125 / DSM 2366 / CIP 104194 / JCM 7457 / NBRC 12017 / NCIMB 9290 / NRRL B-14731 / HIM 762-3</strain>
    </source>
</reference>
<evidence type="ECO:0000313" key="1">
    <source>
        <dbReference type="EMBL" id="ACU03865.1"/>
    </source>
</evidence>
<dbReference type="InterPro" id="IPR019771">
    <property type="entry name" value="F-actin_capping_bsu_CS"/>
</dbReference>
<dbReference type="GO" id="GO:0030036">
    <property type="term" value="P:actin cytoskeleton organization"/>
    <property type="evidence" value="ECO:0007669"/>
    <property type="project" value="InterPro"/>
</dbReference>
<proteinExistence type="predicted"/>
<dbReference type="KEGG" id="phe:Phep_1653"/>
<name>C6XUL5_PEDHD</name>
<keyword evidence="2" id="KW-1185">Reference proteome</keyword>
<dbReference type="GO" id="GO:0003779">
    <property type="term" value="F:actin binding"/>
    <property type="evidence" value="ECO:0007669"/>
    <property type="project" value="InterPro"/>
</dbReference>
<dbReference type="PROSITE" id="PS00231">
    <property type="entry name" value="F_ACTIN_CAPPING_BETA"/>
    <property type="match status" value="1"/>
</dbReference>
<sequence length="157" mass="18429">MKPNTVIHLVKPKNYDAFDEIYAVFDSKEKAKEFVNMFKSRSGLEIIDGILNPDYKVDQKTAPYYISLGQTGSIPRDIFMCDYNRDLENKQEEYNICFYGEANFHQGLFILKIFAADEKDALSRAIKIRNTAIKNGEWDMAWERHQLQQSSLKFKRR</sequence>
<dbReference type="Proteomes" id="UP000000852">
    <property type="component" value="Chromosome"/>
</dbReference>
<dbReference type="AlphaFoldDB" id="C6XUL5"/>